<dbReference type="InterPro" id="IPR036397">
    <property type="entry name" value="RNaseH_sf"/>
</dbReference>
<reference evidence="1 2" key="1">
    <citation type="journal article" date="2019" name="Sci. Rep.">
        <title>Orb-weaving spider Araneus ventricosus genome elucidates the spidroin gene catalogue.</title>
        <authorList>
            <person name="Kono N."/>
            <person name="Nakamura H."/>
            <person name="Ohtoshi R."/>
            <person name="Moran D.A.P."/>
            <person name="Shinohara A."/>
            <person name="Yoshida Y."/>
            <person name="Fujiwara M."/>
            <person name="Mori M."/>
            <person name="Tomita M."/>
            <person name="Arakawa K."/>
        </authorList>
    </citation>
    <scope>NUCLEOTIDE SEQUENCE [LARGE SCALE GENOMIC DNA]</scope>
</reference>
<dbReference type="GO" id="GO:0003676">
    <property type="term" value="F:nucleic acid binding"/>
    <property type="evidence" value="ECO:0007669"/>
    <property type="project" value="InterPro"/>
</dbReference>
<dbReference type="EMBL" id="BGPR01059883">
    <property type="protein sequence ID" value="GBO35831.1"/>
    <property type="molecule type" value="Genomic_DNA"/>
</dbReference>
<evidence type="ECO:0000313" key="2">
    <source>
        <dbReference type="Proteomes" id="UP000499080"/>
    </source>
</evidence>
<proteinExistence type="predicted"/>
<keyword evidence="2" id="KW-1185">Reference proteome</keyword>
<protein>
    <recommendedName>
        <fullName evidence="3">Integrase catalytic domain-containing protein</fullName>
    </recommendedName>
</protein>
<dbReference type="OrthoDB" id="6435711at2759"/>
<dbReference type="InterPro" id="IPR050951">
    <property type="entry name" value="Retrovirus_Pol_polyprotein"/>
</dbReference>
<sequence>MKLVPIIIQEVFAKINVDAVGPLPTTTSGKKYLITAMCSASKYPDVVAVSDIISMFVMDALLQNSVAWCFRRNIRTKKGLQKMRELRTGFFERFGVRVQYSSTYHPQNNPVQRFHRTLGGILRVLCSEEGSD</sequence>
<dbReference type="PANTHER" id="PTHR37984:SF15">
    <property type="entry name" value="INTEGRASE CATALYTIC DOMAIN-CONTAINING PROTEIN"/>
    <property type="match status" value="1"/>
</dbReference>
<evidence type="ECO:0000313" key="1">
    <source>
        <dbReference type="EMBL" id="GBO35831.1"/>
    </source>
</evidence>
<comment type="caution">
    <text evidence="1">The sequence shown here is derived from an EMBL/GenBank/DDBJ whole genome shotgun (WGS) entry which is preliminary data.</text>
</comment>
<dbReference type="Proteomes" id="UP000499080">
    <property type="component" value="Unassembled WGS sequence"/>
</dbReference>
<dbReference type="PANTHER" id="PTHR37984">
    <property type="entry name" value="PROTEIN CBG26694"/>
    <property type="match status" value="1"/>
</dbReference>
<gene>
    <name evidence="1" type="ORF">AVEN_195424_1</name>
</gene>
<evidence type="ECO:0008006" key="3">
    <source>
        <dbReference type="Google" id="ProtNLM"/>
    </source>
</evidence>
<name>A0A4Y2WFQ5_ARAVE</name>
<organism evidence="1 2">
    <name type="scientific">Araneus ventricosus</name>
    <name type="common">Orbweaver spider</name>
    <name type="synonym">Epeira ventricosa</name>
    <dbReference type="NCBI Taxonomy" id="182803"/>
    <lineage>
        <taxon>Eukaryota</taxon>
        <taxon>Metazoa</taxon>
        <taxon>Ecdysozoa</taxon>
        <taxon>Arthropoda</taxon>
        <taxon>Chelicerata</taxon>
        <taxon>Arachnida</taxon>
        <taxon>Araneae</taxon>
        <taxon>Araneomorphae</taxon>
        <taxon>Entelegynae</taxon>
        <taxon>Araneoidea</taxon>
        <taxon>Araneidae</taxon>
        <taxon>Araneus</taxon>
    </lineage>
</organism>
<dbReference type="Gene3D" id="3.30.420.10">
    <property type="entry name" value="Ribonuclease H-like superfamily/Ribonuclease H"/>
    <property type="match status" value="1"/>
</dbReference>
<dbReference type="SUPFAM" id="SSF53098">
    <property type="entry name" value="Ribonuclease H-like"/>
    <property type="match status" value="1"/>
</dbReference>
<accession>A0A4Y2WFQ5</accession>
<dbReference type="AlphaFoldDB" id="A0A4Y2WFQ5"/>
<dbReference type="InterPro" id="IPR012337">
    <property type="entry name" value="RNaseH-like_sf"/>
</dbReference>